<proteinExistence type="predicted"/>
<dbReference type="Proteomes" id="UP000434172">
    <property type="component" value="Unassembled WGS sequence"/>
</dbReference>
<dbReference type="AlphaFoldDB" id="A0A8H3WMV1"/>
<evidence type="ECO:0000313" key="1">
    <source>
        <dbReference type="EMBL" id="KAF0329480.1"/>
    </source>
</evidence>
<comment type="caution">
    <text evidence="1">The sequence shown here is derived from an EMBL/GenBank/DDBJ whole genome shotgun (WGS) entry which is preliminary data.</text>
</comment>
<reference evidence="1 2" key="1">
    <citation type="submission" date="2019-12" db="EMBL/GenBank/DDBJ databases">
        <title>A genome sequence resource for the geographically widespread anthracnose pathogen Colletotrichum asianum.</title>
        <authorList>
            <person name="Meng Y."/>
        </authorList>
    </citation>
    <scope>NUCLEOTIDE SEQUENCE [LARGE SCALE GENOMIC DNA]</scope>
    <source>
        <strain evidence="1 2">ICMP 18580</strain>
    </source>
</reference>
<dbReference type="OrthoDB" id="4804533at2759"/>
<organism evidence="1 2">
    <name type="scientific">Colletotrichum asianum</name>
    <dbReference type="NCBI Taxonomy" id="702518"/>
    <lineage>
        <taxon>Eukaryota</taxon>
        <taxon>Fungi</taxon>
        <taxon>Dikarya</taxon>
        <taxon>Ascomycota</taxon>
        <taxon>Pezizomycotina</taxon>
        <taxon>Sordariomycetes</taxon>
        <taxon>Hypocreomycetidae</taxon>
        <taxon>Glomerellales</taxon>
        <taxon>Glomerellaceae</taxon>
        <taxon>Colletotrichum</taxon>
        <taxon>Colletotrichum gloeosporioides species complex</taxon>
    </lineage>
</organism>
<dbReference type="EMBL" id="WOWK01000012">
    <property type="protein sequence ID" value="KAF0329480.1"/>
    <property type="molecule type" value="Genomic_DNA"/>
</dbReference>
<accession>A0A8H3WMV1</accession>
<name>A0A8H3WMV1_9PEZI</name>
<evidence type="ECO:0000313" key="2">
    <source>
        <dbReference type="Proteomes" id="UP000434172"/>
    </source>
</evidence>
<gene>
    <name evidence="1" type="ORF">GQ607_003429</name>
</gene>
<keyword evidence="2" id="KW-1185">Reference proteome</keyword>
<protein>
    <submittedName>
        <fullName evidence="1">Uncharacterized protein</fullName>
    </submittedName>
</protein>
<sequence length="111" mass="12086">MHFAGVFAFASLVASVFAGRYIIILRPEADLDKFLAKLESKGNVVVNNKFTFIHGAVITTNDFTTTSLLKFREILSAEEDKIIGIDPILTSVNPGGPEIPSPTEPTVHIDQ</sequence>